<feature type="transmembrane region" description="Helical" evidence="6">
    <location>
        <begin position="126"/>
        <end position="147"/>
    </location>
</feature>
<dbReference type="InterPro" id="IPR003544">
    <property type="entry name" value="Cyt_c_biogenesis_CcmB"/>
</dbReference>
<gene>
    <name evidence="7" type="ORF">EVA96_02775</name>
</gene>
<dbReference type="GO" id="GO:0017004">
    <property type="term" value="P:cytochrome complex assembly"/>
    <property type="evidence" value="ECO:0007669"/>
    <property type="project" value="InterPro"/>
</dbReference>
<evidence type="ECO:0000256" key="5">
    <source>
        <dbReference type="ARBA" id="ARBA00023136"/>
    </source>
</evidence>
<comment type="caution">
    <text evidence="7">The sequence shown here is derived from an EMBL/GenBank/DDBJ whole genome shotgun (WGS) entry which is preliminary data.</text>
</comment>
<evidence type="ECO:0000256" key="6">
    <source>
        <dbReference type="SAM" id="Phobius"/>
    </source>
</evidence>
<keyword evidence="4 6" id="KW-1133">Transmembrane helix</keyword>
<dbReference type="Proteomes" id="UP000315782">
    <property type="component" value="Unassembled WGS sequence"/>
</dbReference>
<protein>
    <submittedName>
        <fullName evidence="7">Heme transporter CcmB</fullName>
    </submittedName>
</protein>
<organism evidence="7 8">
    <name type="scientific">SAR86 cluster bacterium</name>
    <dbReference type="NCBI Taxonomy" id="2030880"/>
    <lineage>
        <taxon>Bacteria</taxon>
        <taxon>Pseudomonadati</taxon>
        <taxon>Pseudomonadota</taxon>
        <taxon>Gammaproteobacteria</taxon>
        <taxon>SAR86 cluster</taxon>
    </lineage>
</organism>
<keyword evidence="5 6" id="KW-0472">Membrane</keyword>
<feature type="transmembrane region" description="Helical" evidence="6">
    <location>
        <begin position="184"/>
        <end position="210"/>
    </location>
</feature>
<name>A0A520MH69_9GAMM</name>
<proteinExistence type="inferred from homology"/>
<dbReference type="Pfam" id="PF03379">
    <property type="entry name" value="CcmB"/>
    <property type="match status" value="1"/>
</dbReference>
<comment type="subcellular location">
    <subcellularLocation>
        <location evidence="1">Membrane</location>
        <topology evidence="1">Multi-pass membrane protein</topology>
    </subcellularLocation>
</comment>
<evidence type="ECO:0000313" key="8">
    <source>
        <dbReference type="Proteomes" id="UP000315782"/>
    </source>
</evidence>
<evidence type="ECO:0000256" key="1">
    <source>
        <dbReference type="ARBA" id="ARBA00004141"/>
    </source>
</evidence>
<feature type="transmembrane region" description="Helical" evidence="6">
    <location>
        <begin position="46"/>
        <end position="67"/>
    </location>
</feature>
<evidence type="ECO:0000256" key="4">
    <source>
        <dbReference type="ARBA" id="ARBA00022989"/>
    </source>
</evidence>
<reference evidence="7 8" key="1">
    <citation type="submission" date="2019-02" db="EMBL/GenBank/DDBJ databases">
        <title>Prokaryotic population dynamics and viral predation in marine succession experiment using metagenomics: the confinement effect.</title>
        <authorList>
            <person name="Haro-Moreno J.M."/>
            <person name="Rodriguez-Valera F."/>
            <person name="Lopez-Perez M."/>
        </authorList>
    </citation>
    <scope>NUCLEOTIDE SEQUENCE [LARGE SCALE GENOMIC DNA]</scope>
    <source>
        <strain evidence="7">MED-G163</strain>
    </source>
</reference>
<dbReference type="GO" id="GO:0015232">
    <property type="term" value="F:heme transmembrane transporter activity"/>
    <property type="evidence" value="ECO:0007669"/>
    <property type="project" value="InterPro"/>
</dbReference>
<feature type="transmembrane region" description="Helical" evidence="6">
    <location>
        <begin position="154"/>
        <end position="178"/>
    </location>
</feature>
<dbReference type="PRINTS" id="PR01414">
    <property type="entry name" value="CCMBBIOGNSIS"/>
</dbReference>
<dbReference type="GO" id="GO:0016020">
    <property type="term" value="C:membrane"/>
    <property type="evidence" value="ECO:0007669"/>
    <property type="project" value="UniProtKB-SubCell"/>
</dbReference>
<comment type="similarity">
    <text evidence="2">Belongs to the CcmB/CycW/HelB family.</text>
</comment>
<evidence type="ECO:0000256" key="3">
    <source>
        <dbReference type="ARBA" id="ARBA00022692"/>
    </source>
</evidence>
<feature type="transmembrane region" description="Helical" evidence="6">
    <location>
        <begin position="21"/>
        <end position="40"/>
    </location>
</feature>
<accession>A0A520MH69</accession>
<feature type="transmembrane region" description="Helical" evidence="6">
    <location>
        <begin position="88"/>
        <end position="114"/>
    </location>
</feature>
<keyword evidence="3 6" id="KW-0812">Transmembrane</keyword>
<dbReference type="EMBL" id="SHBI01000017">
    <property type="protein sequence ID" value="RZO20564.1"/>
    <property type="molecule type" value="Genomic_DNA"/>
</dbReference>
<dbReference type="AlphaFoldDB" id="A0A520MH69"/>
<evidence type="ECO:0000256" key="2">
    <source>
        <dbReference type="ARBA" id="ARBA00010544"/>
    </source>
</evidence>
<sequence length="215" mass="24072">MKIFYFEFLKLRKKSRGWIGPILVFVLIMTAFPLTVEFLNEDLDQAFFSVLWIALMLVMMLATEDIFLEDYNDGSLEQLALKNQSLALILGTKIFIYWMLIGVPISIIGSFYGFGITRSFDLGLNILPILLVTSYIFLNVFSFGNALSLTKGSVLGTLITMPLVLPLLVVLGKVVISINIGLNYFGFLVLLLGILSIIIVVIPLIISFIIRAHLE</sequence>
<evidence type="ECO:0000313" key="7">
    <source>
        <dbReference type="EMBL" id="RZO20564.1"/>
    </source>
</evidence>